<dbReference type="InterPro" id="IPR023346">
    <property type="entry name" value="Lysozyme-like_dom_sf"/>
</dbReference>
<organism evidence="6 7">
    <name type="scientific">Pseudosulfitobacter pseudonitzschiae</name>
    <dbReference type="NCBI Taxonomy" id="1402135"/>
    <lineage>
        <taxon>Bacteria</taxon>
        <taxon>Pseudomonadati</taxon>
        <taxon>Pseudomonadota</taxon>
        <taxon>Alphaproteobacteria</taxon>
        <taxon>Rhodobacterales</taxon>
        <taxon>Roseobacteraceae</taxon>
        <taxon>Pseudosulfitobacter</taxon>
    </lineage>
</organism>
<keyword evidence="3 4" id="KW-0732">Signal</keyword>
<evidence type="ECO:0000313" key="6">
    <source>
        <dbReference type="EMBL" id="KEJ94944.1"/>
    </source>
</evidence>
<comment type="similarity">
    <text evidence="1">Belongs to the transglycosylase Slt family.</text>
</comment>
<dbReference type="SUPFAM" id="SSF48435">
    <property type="entry name" value="Bacterial muramidases"/>
    <property type="match status" value="1"/>
</dbReference>
<dbReference type="Gene3D" id="1.10.530.10">
    <property type="match status" value="1"/>
</dbReference>
<dbReference type="InterPro" id="IPR008258">
    <property type="entry name" value="Transglycosylase_SLT_dom_1"/>
</dbReference>
<dbReference type="GO" id="GO:0042597">
    <property type="term" value="C:periplasmic space"/>
    <property type="evidence" value="ECO:0007669"/>
    <property type="project" value="InterPro"/>
</dbReference>
<dbReference type="EMBL" id="JAMD01000009">
    <property type="protein sequence ID" value="KEJ94944.1"/>
    <property type="molecule type" value="Genomic_DNA"/>
</dbReference>
<comment type="caution">
    <text evidence="6">The sequence shown here is derived from an EMBL/GenBank/DDBJ whole genome shotgun (WGS) entry which is preliminary data.</text>
</comment>
<dbReference type="RefSeq" id="WP_174861601.1">
    <property type="nucleotide sequence ID" value="NZ_CP054599.1"/>
</dbReference>
<evidence type="ECO:0000313" key="7">
    <source>
        <dbReference type="Proteomes" id="UP000027746"/>
    </source>
</evidence>
<feature type="domain" description="Transglycosylase SLT" evidence="5">
    <location>
        <begin position="490"/>
        <end position="597"/>
    </location>
</feature>
<evidence type="ECO:0000256" key="2">
    <source>
        <dbReference type="ARBA" id="ARBA00009387"/>
    </source>
</evidence>
<dbReference type="InterPro" id="IPR008939">
    <property type="entry name" value="Lytic_TGlycosylase_superhlx_U"/>
</dbReference>
<dbReference type="SUPFAM" id="SSF53955">
    <property type="entry name" value="Lysozyme-like"/>
    <property type="match status" value="1"/>
</dbReference>
<feature type="signal peptide" evidence="4">
    <location>
        <begin position="1"/>
        <end position="21"/>
    </location>
</feature>
<dbReference type="GO" id="GO:0016020">
    <property type="term" value="C:membrane"/>
    <property type="evidence" value="ECO:0007669"/>
    <property type="project" value="InterPro"/>
</dbReference>
<proteinExistence type="inferred from homology"/>
<reference evidence="6 7" key="1">
    <citation type="submission" date="2014-01" db="EMBL/GenBank/DDBJ databases">
        <title>Sulfitobacter sp. H3 (MCCC 1A00686) Genome Sequencing.</title>
        <authorList>
            <person name="Lai Q."/>
            <person name="Hong Z."/>
        </authorList>
    </citation>
    <scope>NUCLEOTIDE SEQUENCE [LARGE SCALE GENOMIC DNA]</scope>
    <source>
        <strain evidence="6 7">H3</strain>
    </source>
</reference>
<dbReference type="AlphaFoldDB" id="A0A073IYY0"/>
<dbReference type="Proteomes" id="UP000027746">
    <property type="component" value="Unassembled WGS sequence"/>
</dbReference>
<evidence type="ECO:0000256" key="3">
    <source>
        <dbReference type="ARBA" id="ARBA00022729"/>
    </source>
</evidence>
<dbReference type="InterPro" id="IPR000189">
    <property type="entry name" value="Transglyc_AS"/>
</dbReference>
<keyword evidence="7" id="KW-1185">Reference proteome</keyword>
<dbReference type="GeneID" id="68868523"/>
<dbReference type="GO" id="GO:0000270">
    <property type="term" value="P:peptidoglycan metabolic process"/>
    <property type="evidence" value="ECO:0007669"/>
    <property type="project" value="InterPro"/>
</dbReference>
<dbReference type="Gene3D" id="1.25.20.10">
    <property type="entry name" value="Bacterial muramidases"/>
    <property type="match status" value="1"/>
</dbReference>
<gene>
    <name evidence="6" type="ORF">SUH3_24505</name>
</gene>
<dbReference type="PROSITE" id="PS00922">
    <property type="entry name" value="TRANSGLYCOSYLASE"/>
    <property type="match status" value="1"/>
</dbReference>
<dbReference type="PANTHER" id="PTHR37423:SF2">
    <property type="entry name" value="MEMBRANE-BOUND LYTIC MUREIN TRANSGLYCOSYLASE C"/>
    <property type="match status" value="1"/>
</dbReference>
<evidence type="ECO:0000259" key="5">
    <source>
        <dbReference type="Pfam" id="PF01464"/>
    </source>
</evidence>
<dbReference type="GO" id="GO:0008933">
    <property type="term" value="F:peptidoglycan lytic transglycosylase activity"/>
    <property type="evidence" value="ECO:0007669"/>
    <property type="project" value="InterPro"/>
</dbReference>
<dbReference type="PANTHER" id="PTHR37423">
    <property type="entry name" value="SOLUBLE LYTIC MUREIN TRANSGLYCOSYLASE-RELATED"/>
    <property type="match status" value="1"/>
</dbReference>
<comment type="similarity">
    <text evidence="2">Belongs to the virb1 family.</text>
</comment>
<dbReference type="Pfam" id="PF01464">
    <property type="entry name" value="SLT"/>
    <property type="match status" value="1"/>
</dbReference>
<accession>A0A073IYY0</accession>
<sequence length="657" mass="72346">MQVITRLAALLLCLFATTATAQPERPRPLGWAMDAMRAGNWDTAQRIAARDGVVAADVIEWHRLRTGRGTYTEYMDFLNRRFDWPGMDYLRRQGEEAAIKAGAAAVRAYFAEAEPQTPRGVLAYADAMTEQGQTGEAQASLVLAWTTLPMDKDEEALFLSRHSALLKPHHAARADTMLWLGELNEAQRLRPLLDEGHQALVEARIALAQRRDDVDARIAAVPAALQSDPGLQHARFVWRLRKGRSADAKALLLERSTSAAALGRPDAWSNQRRALARDEMRDGDPKRAYQLASRHFLTSGSDYADLEWIAGYVALRKLNDPAIALKHFQNHRNAVESPISRGRAGYWTGLAYQALGDAAAADQAFADGAQFQTSFYGILAAEKAGQPFDIGLGPQAEASDWRTSPLIHSPLFEAGMLLQASGELSVAERFWTHLADQLDEEQAAQLGQAAIDVNQPHLAVMIGKTVAYRGITLAAPYYPLHPLTEQDLPIAPEMALSIARRESEFDPVVQSGVGARGLMQLMPATAKEVAGQLGLGEAHTTDRLITDPAYNAKLGSTFLSTLAGRFDGNVVMMSAAYNAGPSRPIRWMEMYGDPRKDNIDIVDWIENIPFRETRNYVMRVTESLPVYRARLGKEPLPIPFSQELKGSTLLSFAPKGK</sequence>
<name>A0A073IYY0_9RHOB</name>
<protein>
    <submittedName>
        <fullName evidence="6">Tail length tape measure protein</fullName>
    </submittedName>
</protein>
<dbReference type="CDD" id="cd13401">
    <property type="entry name" value="Slt70-like"/>
    <property type="match status" value="1"/>
</dbReference>
<evidence type="ECO:0000256" key="4">
    <source>
        <dbReference type="SAM" id="SignalP"/>
    </source>
</evidence>
<feature type="chain" id="PRO_5001690136" evidence="4">
    <location>
        <begin position="22"/>
        <end position="657"/>
    </location>
</feature>
<dbReference type="GO" id="GO:0004553">
    <property type="term" value="F:hydrolase activity, hydrolyzing O-glycosyl compounds"/>
    <property type="evidence" value="ECO:0007669"/>
    <property type="project" value="InterPro"/>
</dbReference>
<evidence type="ECO:0000256" key="1">
    <source>
        <dbReference type="ARBA" id="ARBA00007734"/>
    </source>
</evidence>